<evidence type="ECO:0000256" key="3">
    <source>
        <dbReference type="ARBA" id="ARBA00004663"/>
    </source>
</evidence>
<evidence type="ECO:0000256" key="18">
    <source>
        <dbReference type="ARBA" id="ARBA00049504"/>
    </source>
</evidence>
<evidence type="ECO:0000256" key="14">
    <source>
        <dbReference type="ARBA" id="ARBA00025228"/>
    </source>
</evidence>
<dbReference type="GO" id="GO:0051073">
    <property type="term" value="F:adenosylcobinamide-GDP ribazoletransferase activity"/>
    <property type="evidence" value="ECO:0007669"/>
    <property type="project" value="UniProtKB-UniRule"/>
</dbReference>
<evidence type="ECO:0000313" key="20">
    <source>
        <dbReference type="EMBL" id="GFH63479.1"/>
    </source>
</evidence>
<dbReference type="GO" id="GO:0008818">
    <property type="term" value="F:cobalamin 5'-phosphate synthase activity"/>
    <property type="evidence" value="ECO:0007669"/>
    <property type="project" value="UniProtKB-UniRule"/>
</dbReference>
<keyword evidence="7 19" id="KW-1003">Cell membrane</keyword>
<comment type="subcellular location">
    <subcellularLocation>
        <location evidence="2 19">Cell membrane</location>
        <topology evidence="2 19">Multi-pass membrane protein</topology>
    </subcellularLocation>
</comment>
<reference evidence="20 21" key="1">
    <citation type="journal article" date="2020" name="ISME J.">
        <title>Parallel Reductive Genome Evolution in Desulfovibrio Ectosymbionts Independently Acquired by Trichonympha Protists in the Termite Gut.</title>
        <authorList>
            <person name="Takeuchi M."/>
            <person name="Kuwahara H."/>
            <person name="Murakami T."/>
            <person name="Takahashi K."/>
            <person name="Kajitani R."/>
            <person name="Toyoda A."/>
            <person name="Itoh T."/>
            <person name="Ohkuma M."/>
            <person name="Hongoh Y."/>
        </authorList>
    </citation>
    <scope>NUCLEOTIDE SEQUENCE [LARGE SCALE GENOMIC DNA]</scope>
    <source>
        <strain evidence="20">ZnDsv-02</strain>
    </source>
</reference>
<comment type="caution">
    <text evidence="20">The sequence shown here is derived from an EMBL/GenBank/DDBJ whole genome shotgun (WGS) entry which is preliminary data.</text>
</comment>
<keyword evidence="8 19" id="KW-0169">Cobalamin biosynthesis</keyword>
<evidence type="ECO:0000256" key="9">
    <source>
        <dbReference type="ARBA" id="ARBA00022679"/>
    </source>
</evidence>
<evidence type="ECO:0000256" key="19">
    <source>
        <dbReference type="HAMAP-Rule" id="MF_00719"/>
    </source>
</evidence>
<dbReference type="InterPro" id="IPR003805">
    <property type="entry name" value="CobS"/>
</dbReference>
<proteinExistence type="inferred from homology"/>
<comment type="catalytic activity">
    <reaction evidence="18 19">
        <text>alpha-ribazole 5'-phosphate + adenosylcob(III)inamide-GDP = adenosylcob(III)alamin 5'-phosphate + GMP + H(+)</text>
        <dbReference type="Rhea" id="RHEA:23560"/>
        <dbReference type="ChEBI" id="CHEBI:15378"/>
        <dbReference type="ChEBI" id="CHEBI:57918"/>
        <dbReference type="ChEBI" id="CHEBI:58115"/>
        <dbReference type="ChEBI" id="CHEBI:60487"/>
        <dbReference type="ChEBI" id="CHEBI:60493"/>
        <dbReference type="EC" id="2.7.8.26"/>
    </reaction>
</comment>
<sequence>MPLKQHATHFLDALAFLTRLAPARAGASLPACVPWFAPVGLLLGLACTLVTAPVFVYIVFFSSVSGNATLGALPATWLWLCLEIWATRALHWDGLADLADASSASGEKFWKILRDSRLGAFGALATLLIFCGQWAALALHLASWHWWIPILAPAWGRACAVWLAAGEKTRDPDSLGGRAVAGASLKLSRIYWYAAILTVLCAPGLRLWQVPVLLIGQWWIIRRMARHAQKQDGLSGDFLGAAIETGQLWFLLATL</sequence>
<dbReference type="HAMAP" id="MF_00719">
    <property type="entry name" value="CobS"/>
    <property type="match status" value="1"/>
</dbReference>
<evidence type="ECO:0000256" key="1">
    <source>
        <dbReference type="ARBA" id="ARBA00001946"/>
    </source>
</evidence>
<evidence type="ECO:0000256" key="17">
    <source>
        <dbReference type="ARBA" id="ARBA00048623"/>
    </source>
</evidence>
<keyword evidence="13 19" id="KW-0472">Membrane</keyword>
<evidence type="ECO:0000256" key="8">
    <source>
        <dbReference type="ARBA" id="ARBA00022573"/>
    </source>
</evidence>
<comment type="caution">
    <text evidence="19">Lacks conserved residue(s) required for the propagation of feature annotation.</text>
</comment>
<dbReference type="Proteomes" id="UP000505077">
    <property type="component" value="Unassembled WGS sequence"/>
</dbReference>
<evidence type="ECO:0000256" key="7">
    <source>
        <dbReference type="ARBA" id="ARBA00022475"/>
    </source>
</evidence>
<dbReference type="GO" id="GO:0009236">
    <property type="term" value="P:cobalamin biosynthetic process"/>
    <property type="evidence" value="ECO:0007669"/>
    <property type="project" value="UniProtKB-UniRule"/>
</dbReference>
<keyword evidence="12 19" id="KW-1133">Transmembrane helix</keyword>
<dbReference type="AlphaFoldDB" id="A0A6L2R7G5"/>
<comment type="catalytic activity">
    <reaction evidence="17 19">
        <text>alpha-ribazole + adenosylcob(III)inamide-GDP = adenosylcob(III)alamin + GMP + H(+)</text>
        <dbReference type="Rhea" id="RHEA:16049"/>
        <dbReference type="ChEBI" id="CHEBI:10329"/>
        <dbReference type="ChEBI" id="CHEBI:15378"/>
        <dbReference type="ChEBI" id="CHEBI:18408"/>
        <dbReference type="ChEBI" id="CHEBI:58115"/>
        <dbReference type="ChEBI" id="CHEBI:60487"/>
        <dbReference type="EC" id="2.7.8.26"/>
    </reaction>
</comment>
<dbReference type="Pfam" id="PF02654">
    <property type="entry name" value="CobS"/>
    <property type="match status" value="1"/>
</dbReference>
<evidence type="ECO:0000313" key="21">
    <source>
        <dbReference type="Proteomes" id="UP000505077"/>
    </source>
</evidence>
<evidence type="ECO:0000256" key="6">
    <source>
        <dbReference type="ARBA" id="ARBA00015850"/>
    </source>
</evidence>
<keyword evidence="9 19" id="KW-0808">Transferase</keyword>
<keyword evidence="11 19" id="KW-0460">Magnesium</keyword>
<evidence type="ECO:0000256" key="2">
    <source>
        <dbReference type="ARBA" id="ARBA00004651"/>
    </source>
</evidence>
<feature type="transmembrane region" description="Helical" evidence="19">
    <location>
        <begin position="35"/>
        <end position="60"/>
    </location>
</feature>
<evidence type="ECO:0000256" key="5">
    <source>
        <dbReference type="ARBA" id="ARBA00013200"/>
    </source>
</evidence>
<dbReference type="UniPathway" id="UPA00148">
    <property type="reaction ID" value="UER00238"/>
</dbReference>
<comment type="similarity">
    <text evidence="4 19">Belongs to the CobS family.</text>
</comment>
<dbReference type="PANTHER" id="PTHR34148:SF1">
    <property type="entry name" value="ADENOSYLCOBINAMIDE-GDP RIBAZOLETRANSFERASE"/>
    <property type="match status" value="1"/>
</dbReference>
<evidence type="ECO:0000256" key="10">
    <source>
        <dbReference type="ARBA" id="ARBA00022692"/>
    </source>
</evidence>
<dbReference type="EMBL" id="BLLL01000032">
    <property type="protein sequence ID" value="GFH63479.1"/>
    <property type="molecule type" value="Genomic_DNA"/>
</dbReference>
<dbReference type="GO" id="GO:0005886">
    <property type="term" value="C:plasma membrane"/>
    <property type="evidence" value="ECO:0007669"/>
    <property type="project" value="UniProtKB-SubCell"/>
</dbReference>
<evidence type="ECO:0000256" key="16">
    <source>
        <dbReference type="ARBA" id="ARBA00032853"/>
    </source>
</evidence>
<feature type="transmembrane region" description="Helical" evidence="19">
    <location>
        <begin position="118"/>
        <end position="142"/>
    </location>
</feature>
<dbReference type="EC" id="2.7.8.26" evidence="5 19"/>
<evidence type="ECO:0000256" key="11">
    <source>
        <dbReference type="ARBA" id="ARBA00022842"/>
    </source>
</evidence>
<protein>
    <recommendedName>
        <fullName evidence="6 19">Adenosylcobinamide-GDP ribazoletransferase</fullName>
        <ecNumber evidence="5 19">2.7.8.26</ecNumber>
    </recommendedName>
    <alternativeName>
        <fullName evidence="16 19">Cobalamin synthase</fullName>
    </alternativeName>
    <alternativeName>
        <fullName evidence="15 19">Cobalamin-5'-phosphate synthase</fullName>
    </alternativeName>
</protein>
<comment type="function">
    <text evidence="14 19">Joins adenosylcobinamide-GDP and alpha-ribazole to generate adenosylcobalamin (Ado-cobalamin). Also synthesizes adenosylcobalamin 5'-phosphate from adenosylcobinamide-GDP and alpha-ribazole 5'-phosphate.</text>
</comment>
<organism evidence="20 21">
    <name type="scientific">Candidatus Desulfovibrio kirbyi</name>
    <dbReference type="NCBI Taxonomy" id="2696086"/>
    <lineage>
        <taxon>Bacteria</taxon>
        <taxon>Pseudomonadati</taxon>
        <taxon>Thermodesulfobacteriota</taxon>
        <taxon>Desulfovibrionia</taxon>
        <taxon>Desulfovibrionales</taxon>
        <taxon>Desulfovibrionaceae</taxon>
        <taxon>Desulfovibrio</taxon>
    </lineage>
</organism>
<evidence type="ECO:0000256" key="13">
    <source>
        <dbReference type="ARBA" id="ARBA00023136"/>
    </source>
</evidence>
<feature type="transmembrane region" description="Helical" evidence="19">
    <location>
        <begin position="190"/>
        <end position="221"/>
    </location>
</feature>
<evidence type="ECO:0000256" key="12">
    <source>
        <dbReference type="ARBA" id="ARBA00022989"/>
    </source>
</evidence>
<evidence type="ECO:0000256" key="15">
    <source>
        <dbReference type="ARBA" id="ARBA00032605"/>
    </source>
</evidence>
<keyword evidence="10 19" id="KW-0812">Transmembrane</keyword>
<evidence type="ECO:0000256" key="4">
    <source>
        <dbReference type="ARBA" id="ARBA00010561"/>
    </source>
</evidence>
<comment type="cofactor">
    <cofactor evidence="1 19">
        <name>Mg(2+)</name>
        <dbReference type="ChEBI" id="CHEBI:18420"/>
    </cofactor>
</comment>
<name>A0A6L2R7G5_9BACT</name>
<comment type="pathway">
    <text evidence="3 19">Cofactor biosynthesis; adenosylcobalamin biosynthesis; adenosylcobalamin from cob(II)yrinate a,c-diamide: step 7/7.</text>
</comment>
<dbReference type="PANTHER" id="PTHR34148">
    <property type="entry name" value="ADENOSYLCOBINAMIDE-GDP RIBAZOLETRANSFERASE"/>
    <property type="match status" value="1"/>
</dbReference>
<gene>
    <name evidence="19 20" type="primary">cobS</name>
    <name evidence="20" type="ORF">ZNDK_1250</name>
</gene>
<accession>A0A6L2R7G5</accession>